<proteinExistence type="predicted"/>
<keyword evidence="1" id="KW-0732">Signal</keyword>
<feature type="signal peptide" evidence="1">
    <location>
        <begin position="1"/>
        <end position="19"/>
    </location>
</feature>
<accession>A0A6G1LCI2</accession>
<evidence type="ECO:0000313" key="2">
    <source>
        <dbReference type="EMBL" id="KAF2770556.1"/>
    </source>
</evidence>
<sequence length="374" mass="38084">MGLIANIKALAMLGLAVSAAPTSSSISISVTRDQTCISKIRPAHIGTGSVSTSTRTSSTIISKTVTISQSAATSTTIITPAAITSTRIVNATSAGAVGPNGGLTTVFRTVTVNNGSATDGACASTQYVSANGTTTVYTGTYSNAASKRTAAPFDSQRSSADKRDVSYALLTNHWFNQTWDPEAINPFEIDCLEKATTYRIATRTVYAADVTSTITASTPVRYITSTQKVNATASSTVISTVTVSASYSAVNDAASICTVTTGHAAATTTQHIKCAPTNLITSVDGQGIGSVQGHANETQGIANGSDPSACCQLCVDTAGCAASEDDQGAGNCFLYYTSSPTCGLGFNYSNSSSLAAGEGFSVQTGCGYIEPVSS</sequence>
<dbReference type="Proteomes" id="UP000799436">
    <property type="component" value="Unassembled WGS sequence"/>
</dbReference>
<name>A0A6G1LCI2_9PEZI</name>
<reference evidence="2" key="1">
    <citation type="journal article" date="2020" name="Stud. Mycol.">
        <title>101 Dothideomycetes genomes: a test case for predicting lifestyles and emergence of pathogens.</title>
        <authorList>
            <person name="Haridas S."/>
            <person name="Albert R."/>
            <person name="Binder M."/>
            <person name="Bloem J."/>
            <person name="Labutti K."/>
            <person name="Salamov A."/>
            <person name="Andreopoulos B."/>
            <person name="Baker S."/>
            <person name="Barry K."/>
            <person name="Bills G."/>
            <person name="Bluhm B."/>
            <person name="Cannon C."/>
            <person name="Castanera R."/>
            <person name="Culley D."/>
            <person name="Daum C."/>
            <person name="Ezra D."/>
            <person name="Gonzalez J."/>
            <person name="Henrissat B."/>
            <person name="Kuo A."/>
            <person name="Liang C."/>
            <person name="Lipzen A."/>
            <person name="Lutzoni F."/>
            <person name="Magnuson J."/>
            <person name="Mondo S."/>
            <person name="Nolan M."/>
            <person name="Ohm R."/>
            <person name="Pangilinan J."/>
            <person name="Park H.-J."/>
            <person name="Ramirez L."/>
            <person name="Alfaro M."/>
            <person name="Sun H."/>
            <person name="Tritt A."/>
            <person name="Yoshinaga Y."/>
            <person name="Zwiers L.-H."/>
            <person name="Turgeon B."/>
            <person name="Goodwin S."/>
            <person name="Spatafora J."/>
            <person name="Crous P."/>
            <person name="Grigoriev I."/>
        </authorList>
    </citation>
    <scope>NUCLEOTIDE SEQUENCE</scope>
    <source>
        <strain evidence="2">CBS 116005</strain>
    </source>
</reference>
<protein>
    <recommendedName>
        <fullName evidence="4">Apple domain-containing protein</fullName>
    </recommendedName>
</protein>
<organism evidence="2 3">
    <name type="scientific">Teratosphaeria nubilosa</name>
    <dbReference type="NCBI Taxonomy" id="161662"/>
    <lineage>
        <taxon>Eukaryota</taxon>
        <taxon>Fungi</taxon>
        <taxon>Dikarya</taxon>
        <taxon>Ascomycota</taxon>
        <taxon>Pezizomycotina</taxon>
        <taxon>Dothideomycetes</taxon>
        <taxon>Dothideomycetidae</taxon>
        <taxon>Mycosphaerellales</taxon>
        <taxon>Teratosphaeriaceae</taxon>
        <taxon>Teratosphaeria</taxon>
    </lineage>
</organism>
<dbReference type="AlphaFoldDB" id="A0A6G1LCI2"/>
<dbReference type="EMBL" id="ML995825">
    <property type="protein sequence ID" value="KAF2770556.1"/>
    <property type="molecule type" value="Genomic_DNA"/>
</dbReference>
<evidence type="ECO:0000313" key="3">
    <source>
        <dbReference type="Proteomes" id="UP000799436"/>
    </source>
</evidence>
<feature type="chain" id="PRO_5026330977" description="Apple domain-containing protein" evidence="1">
    <location>
        <begin position="20"/>
        <end position="374"/>
    </location>
</feature>
<evidence type="ECO:0000256" key="1">
    <source>
        <dbReference type="SAM" id="SignalP"/>
    </source>
</evidence>
<keyword evidence="3" id="KW-1185">Reference proteome</keyword>
<gene>
    <name evidence="2" type="ORF">EJ03DRAFT_326442</name>
</gene>
<dbReference type="OrthoDB" id="3644474at2759"/>
<evidence type="ECO:0008006" key="4">
    <source>
        <dbReference type="Google" id="ProtNLM"/>
    </source>
</evidence>